<comment type="caution">
    <text evidence="1">The sequence shown here is derived from an EMBL/GenBank/DDBJ whole genome shotgun (WGS) entry which is preliminary data.</text>
</comment>
<reference evidence="1 2" key="2">
    <citation type="journal article" date="2017" name="Antonie Van Leeuwenhoek">
        <title>Rhizobium rhizosphaerae sp. nov., a novel species isolated from rice rhizosphere.</title>
        <authorList>
            <person name="Zhao J.J."/>
            <person name="Zhang J."/>
            <person name="Zhang R.J."/>
            <person name="Zhang C.W."/>
            <person name="Yin H.Q."/>
            <person name="Zhang X.X."/>
        </authorList>
    </citation>
    <scope>NUCLEOTIDE SEQUENCE [LARGE SCALE GENOMIC DNA]</scope>
    <source>
        <strain evidence="1 2">ACAM 611</strain>
    </source>
</reference>
<dbReference type="EMBL" id="BAET01000005">
    <property type="protein sequence ID" value="GAB54487.1"/>
    <property type="molecule type" value="Genomic_DNA"/>
</dbReference>
<evidence type="ECO:0000313" key="1">
    <source>
        <dbReference type="EMBL" id="GAB54487.1"/>
    </source>
</evidence>
<dbReference type="Proteomes" id="UP000053586">
    <property type="component" value="Unassembled WGS sequence"/>
</dbReference>
<sequence>MQKLEYPVKGKNLATGLTEIAASNGDLKLCEIVCLKSLSIAQTTEL</sequence>
<protein>
    <submittedName>
        <fullName evidence="1">Uncharacterized protein</fullName>
    </submittedName>
</protein>
<dbReference type="AlphaFoldDB" id="H5T860"/>
<accession>H5T860</accession>
<evidence type="ECO:0000313" key="2">
    <source>
        <dbReference type="Proteomes" id="UP000053586"/>
    </source>
</evidence>
<reference evidence="1 2" key="1">
    <citation type="journal article" date="2012" name="J. Bacteriol.">
        <title>Genome sequence of proteorhodopsin-containing sea ice bacterium Glaciecola punicea ACAM 611T.</title>
        <authorList>
            <person name="Qin Q.-L."/>
            <person name="Xie B.-B."/>
            <person name="Shu Y.-L."/>
            <person name="Rong J.-C."/>
            <person name="Zhao D.-L."/>
            <person name="Zhang X.-Y."/>
            <person name="Chen X.-L."/>
            <person name="Zhou B.-C."/>
            <person name="Zhanga Y.-Z."/>
        </authorList>
    </citation>
    <scope>NUCLEOTIDE SEQUENCE [LARGE SCALE GENOMIC DNA]</scope>
    <source>
        <strain evidence="1 2">ACAM 611</strain>
    </source>
</reference>
<name>H5T860_9ALTE</name>
<keyword evidence="2" id="KW-1185">Reference proteome</keyword>
<organism evidence="1 2">
    <name type="scientific">Glaciecola punicea ACAM 611</name>
    <dbReference type="NCBI Taxonomy" id="1121923"/>
    <lineage>
        <taxon>Bacteria</taxon>
        <taxon>Pseudomonadati</taxon>
        <taxon>Pseudomonadota</taxon>
        <taxon>Gammaproteobacteria</taxon>
        <taxon>Alteromonadales</taxon>
        <taxon>Alteromonadaceae</taxon>
        <taxon>Glaciecola</taxon>
    </lineage>
</organism>
<proteinExistence type="predicted"/>
<gene>
    <name evidence="1" type="ORF">GPUN_0340</name>
</gene>